<dbReference type="Gene3D" id="1.10.1220.10">
    <property type="entry name" value="Met repressor-like"/>
    <property type="match status" value="1"/>
</dbReference>
<dbReference type="GO" id="GO:0003677">
    <property type="term" value="F:DNA binding"/>
    <property type="evidence" value="ECO:0007669"/>
    <property type="project" value="InterPro"/>
</dbReference>
<dbReference type="InterPro" id="IPR013321">
    <property type="entry name" value="Arc_rbn_hlx_hlx"/>
</dbReference>
<accession>A0A1Y2K4T9</accession>
<dbReference type="RefSeq" id="WP_085444623.1">
    <property type="nucleotide sequence ID" value="NZ_LVJN01000020.1"/>
</dbReference>
<proteinExistence type="predicted"/>
<dbReference type="OrthoDB" id="6890552at2"/>
<dbReference type="InterPro" id="IPR005569">
    <property type="entry name" value="Arc_DNA-bd_dom"/>
</dbReference>
<dbReference type="GO" id="GO:0006355">
    <property type="term" value="P:regulation of DNA-templated transcription"/>
    <property type="evidence" value="ECO:0007669"/>
    <property type="project" value="InterPro"/>
</dbReference>
<protein>
    <submittedName>
        <fullName evidence="2">Putative Arc-like DNA binding protein</fullName>
    </submittedName>
</protein>
<dbReference type="Proteomes" id="UP000194003">
    <property type="component" value="Unassembled WGS sequence"/>
</dbReference>
<organism evidence="2 3">
    <name type="scientific">Magnetofaba australis IT-1</name>
    <dbReference type="NCBI Taxonomy" id="1434232"/>
    <lineage>
        <taxon>Bacteria</taxon>
        <taxon>Pseudomonadati</taxon>
        <taxon>Pseudomonadota</taxon>
        <taxon>Magnetococcia</taxon>
        <taxon>Magnetococcales</taxon>
        <taxon>Magnetococcaceae</taxon>
        <taxon>Magnetofaba</taxon>
    </lineage>
</organism>
<comment type="caution">
    <text evidence="2">The sequence shown here is derived from an EMBL/GenBank/DDBJ whole genome shotgun (WGS) entry which is preliminary data.</text>
</comment>
<dbReference type="InterPro" id="IPR010985">
    <property type="entry name" value="Ribbon_hlx_hlx"/>
</dbReference>
<gene>
    <name evidence="2" type="ORF">MAIT1_02227</name>
</gene>
<sequence length="91" mass="10017">MAYDQFVIRFPDGLRDRIKQAARANNRSMNQEIVARLSHSLDSGAEALPLGNDSGPGASIAPDNLQELLEEAAERAARKVLLMQLRANDEQ</sequence>
<dbReference type="AlphaFoldDB" id="A0A1Y2K4T9"/>
<name>A0A1Y2K4T9_9PROT</name>
<dbReference type="STRING" id="1434232.MAIT1_02227"/>
<evidence type="ECO:0000313" key="2">
    <source>
        <dbReference type="EMBL" id="OSM02134.1"/>
    </source>
</evidence>
<reference evidence="2 3" key="1">
    <citation type="journal article" date="2016" name="BMC Genomics">
        <title>Combined genomic and structural analyses of a cultured magnetotactic bacterium reveals its niche adaptation to a dynamic environment.</title>
        <authorList>
            <person name="Araujo A.C."/>
            <person name="Morillo V."/>
            <person name="Cypriano J."/>
            <person name="Teixeira L.C."/>
            <person name="Leao P."/>
            <person name="Lyra S."/>
            <person name="Almeida L.G."/>
            <person name="Bazylinski D.A."/>
            <person name="Vasconcellos A.T."/>
            <person name="Abreu F."/>
            <person name="Lins U."/>
        </authorList>
    </citation>
    <scope>NUCLEOTIDE SEQUENCE [LARGE SCALE GENOMIC DNA]</scope>
    <source>
        <strain evidence="2 3">IT-1</strain>
    </source>
</reference>
<dbReference type="EMBL" id="LVJN01000020">
    <property type="protein sequence ID" value="OSM02134.1"/>
    <property type="molecule type" value="Genomic_DNA"/>
</dbReference>
<keyword evidence="3" id="KW-1185">Reference proteome</keyword>
<evidence type="ECO:0000313" key="3">
    <source>
        <dbReference type="Proteomes" id="UP000194003"/>
    </source>
</evidence>
<dbReference type="Pfam" id="PF03869">
    <property type="entry name" value="Arc"/>
    <property type="match status" value="1"/>
</dbReference>
<evidence type="ECO:0000259" key="1">
    <source>
        <dbReference type="Pfam" id="PF03869"/>
    </source>
</evidence>
<feature type="domain" description="Arc-like DNA binding" evidence="1">
    <location>
        <begin position="4"/>
        <end position="42"/>
    </location>
</feature>
<dbReference type="SUPFAM" id="SSF47598">
    <property type="entry name" value="Ribbon-helix-helix"/>
    <property type="match status" value="1"/>
</dbReference>